<protein>
    <submittedName>
        <fullName evidence="2">Uncharacterized protein</fullName>
    </submittedName>
</protein>
<evidence type="ECO:0000256" key="1">
    <source>
        <dbReference type="SAM" id="MobiDB-lite"/>
    </source>
</evidence>
<evidence type="ECO:0000313" key="2">
    <source>
        <dbReference type="EMBL" id="TNN80740.1"/>
    </source>
</evidence>
<dbReference type="EMBL" id="SRLO01000051">
    <property type="protein sequence ID" value="TNN80740.1"/>
    <property type="molecule type" value="Genomic_DNA"/>
</dbReference>
<sequence>MGNANNLSSMPLWVYLDSSHEGGGNGMPRGPPDALLGGGTAGVRAPLEVVLARGSPVEEVEEWGVEGRKETSQAAKAVLHTNLSLNSQEGCQHSPTYVVCLLSTHGCLGSTVLHPPGTRRGRGRCQTAATREKQWKGKGGGGRGARCSDYQPEPKCRVVIKTHAHRKEEDGSTTLKINAVVLKDWIIGSEVSGCGPLTSHTVQCYAKDDHVM</sequence>
<accession>A0A4Z2IRU5</accession>
<organism evidence="2 3">
    <name type="scientific">Liparis tanakae</name>
    <name type="common">Tanaka's snailfish</name>
    <dbReference type="NCBI Taxonomy" id="230148"/>
    <lineage>
        <taxon>Eukaryota</taxon>
        <taxon>Metazoa</taxon>
        <taxon>Chordata</taxon>
        <taxon>Craniata</taxon>
        <taxon>Vertebrata</taxon>
        <taxon>Euteleostomi</taxon>
        <taxon>Actinopterygii</taxon>
        <taxon>Neopterygii</taxon>
        <taxon>Teleostei</taxon>
        <taxon>Neoteleostei</taxon>
        <taxon>Acanthomorphata</taxon>
        <taxon>Eupercaria</taxon>
        <taxon>Perciformes</taxon>
        <taxon>Cottioidei</taxon>
        <taxon>Cottales</taxon>
        <taxon>Liparidae</taxon>
        <taxon>Liparis</taxon>
    </lineage>
</organism>
<feature type="region of interest" description="Disordered" evidence="1">
    <location>
        <begin position="129"/>
        <end position="148"/>
    </location>
</feature>
<gene>
    <name evidence="2" type="ORF">EYF80_008974</name>
</gene>
<reference evidence="2 3" key="1">
    <citation type="submission" date="2019-03" db="EMBL/GenBank/DDBJ databases">
        <title>First draft genome of Liparis tanakae, snailfish: a comprehensive survey of snailfish specific genes.</title>
        <authorList>
            <person name="Kim W."/>
            <person name="Song I."/>
            <person name="Jeong J.-H."/>
            <person name="Kim D."/>
            <person name="Kim S."/>
            <person name="Ryu S."/>
            <person name="Song J.Y."/>
            <person name="Lee S.K."/>
        </authorList>
    </citation>
    <scope>NUCLEOTIDE SEQUENCE [LARGE SCALE GENOMIC DNA]</scope>
    <source>
        <tissue evidence="2">Muscle</tissue>
    </source>
</reference>
<dbReference type="Proteomes" id="UP000314294">
    <property type="component" value="Unassembled WGS sequence"/>
</dbReference>
<keyword evidence="3" id="KW-1185">Reference proteome</keyword>
<proteinExistence type="predicted"/>
<dbReference type="AlphaFoldDB" id="A0A4Z2IRU5"/>
<name>A0A4Z2IRU5_9TELE</name>
<evidence type="ECO:0000313" key="3">
    <source>
        <dbReference type="Proteomes" id="UP000314294"/>
    </source>
</evidence>
<comment type="caution">
    <text evidence="2">The sequence shown here is derived from an EMBL/GenBank/DDBJ whole genome shotgun (WGS) entry which is preliminary data.</text>
</comment>